<evidence type="ECO:0000256" key="1">
    <source>
        <dbReference type="SAM" id="Phobius"/>
    </source>
</evidence>
<keyword evidence="1" id="KW-0472">Membrane</keyword>
<comment type="caution">
    <text evidence="2">The sequence shown here is derived from an EMBL/GenBank/DDBJ whole genome shotgun (WGS) entry which is preliminary data.</text>
</comment>
<keyword evidence="3" id="KW-1185">Reference proteome</keyword>
<gene>
    <name evidence="2" type="ORF">ISF6_5018</name>
</gene>
<sequence length="272" mass="29051">MPYNDRLFQLLGSLEPGELQAIWEKGFRRKPSDEEFEKLPQDLRVSVVSAHWRAIHGHSLPNLWRDSHELPWKRILIDVADKLKPGLGWTPITLDDATTEQALERMVLEFFEQRVRTAWAALPPEEQTRLASQLDAEMSASDALATGRATEAGITHVTATSLAAAIGSGLVTGAGVLALATGTTTLAVGGLLGGTLYQIGLWLVVRMFGVVTGAQLVASGGAAAVGGALLSAPAAAAFVAHAAMSTAYRKTIPATLMLLCAHELRRQLAELE</sequence>
<feature type="transmembrane region" description="Helical" evidence="1">
    <location>
        <begin position="186"/>
        <end position="205"/>
    </location>
</feature>
<dbReference type="AlphaFoldDB" id="A0A0K8P8P1"/>
<name>A0A0K8P8P1_PISS1</name>
<accession>A0A0K8P8P1</accession>
<keyword evidence="1" id="KW-0812">Transmembrane</keyword>
<keyword evidence="1" id="KW-1133">Transmembrane helix</keyword>
<proteinExistence type="predicted"/>
<dbReference type="EMBL" id="BBYR01000079">
    <property type="protein sequence ID" value="GAP38560.1"/>
    <property type="molecule type" value="Genomic_DNA"/>
</dbReference>
<organism evidence="2 3">
    <name type="scientific">Piscinibacter sakaiensis</name>
    <name type="common">Ideonella sakaiensis</name>
    <dbReference type="NCBI Taxonomy" id="1547922"/>
    <lineage>
        <taxon>Bacteria</taxon>
        <taxon>Pseudomonadati</taxon>
        <taxon>Pseudomonadota</taxon>
        <taxon>Betaproteobacteria</taxon>
        <taxon>Burkholderiales</taxon>
        <taxon>Sphaerotilaceae</taxon>
        <taxon>Piscinibacter</taxon>
    </lineage>
</organism>
<protein>
    <submittedName>
        <fullName evidence="2">Uncharacterized protein</fullName>
    </submittedName>
</protein>
<reference evidence="2 3" key="2">
    <citation type="journal article" date="2016" name="Science">
        <title>A bacterium that degrades and assimilates poly(ethylene terephthalate).</title>
        <authorList>
            <person name="Yoshida S."/>
            <person name="Hiraga K."/>
            <person name="Takehana T."/>
            <person name="Taniguchi I."/>
            <person name="Yamaji H."/>
            <person name="Maeda Y."/>
            <person name="Toyohara K."/>
            <person name="Miyamoto K."/>
            <person name="Kimura Y."/>
            <person name="Oda K."/>
        </authorList>
    </citation>
    <scope>NUCLEOTIDE SEQUENCE [LARGE SCALE GENOMIC DNA]</scope>
    <source>
        <strain evidence="3">NBRC 110686 / TISTR 2288 / 201-F6</strain>
    </source>
</reference>
<reference evidence="3" key="1">
    <citation type="submission" date="2015-07" db="EMBL/GenBank/DDBJ databases">
        <title>Discovery of a poly(ethylene terephthalate assimilation.</title>
        <authorList>
            <person name="Yoshida S."/>
            <person name="Hiraga K."/>
            <person name="Takehana T."/>
            <person name="Taniguchi I."/>
            <person name="Yamaji H."/>
            <person name="Maeda Y."/>
            <person name="Toyohara K."/>
            <person name="Miyamoto K."/>
            <person name="Kimura Y."/>
            <person name="Oda K."/>
        </authorList>
    </citation>
    <scope>NUCLEOTIDE SEQUENCE [LARGE SCALE GENOMIC DNA]</scope>
    <source>
        <strain evidence="3">NBRC 110686 / TISTR 2288 / 201-F6</strain>
    </source>
</reference>
<dbReference type="Proteomes" id="UP000037660">
    <property type="component" value="Unassembled WGS sequence"/>
</dbReference>
<feature type="transmembrane region" description="Helical" evidence="1">
    <location>
        <begin position="217"/>
        <end position="240"/>
    </location>
</feature>
<evidence type="ECO:0000313" key="3">
    <source>
        <dbReference type="Proteomes" id="UP000037660"/>
    </source>
</evidence>
<dbReference type="RefSeq" id="WP_157549280.1">
    <property type="nucleotide sequence ID" value="NZ_BBYR01000079.1"/>
</dbReference>
<dbReference type="OrthoDB" id="9919101at2"/>
<feature type="transmembrane region" description="Helical" evidence="1">
    <location>
        <begin position="159"/>
        <end position="179"/>
    </location>
</feature>
<evidence type="ECO:0000313" key="2">
    <source>
        <dbReference type="EMBL" id="GAP38560.1"/>
    </source>
</evidence>